<accession>F4KK24</accession>
<feature type="compositionally biased region" description="Low complexity" evidence="1">
    <location>
        <begin position="79"/>
        <end position="90"/>
    </location>
</feature>
<dbReference type="HOGENOM" id="CLU_060256_0_1_10"/>
<protein>
    <recommendedName>
        <fullName evidence="3">DUF5683 domain-containing protein</fullName>
    </recommendedName>
</protein>
<dbReference type="RefSeq" id="WP_013760260.1">
    <property type="nucleotide sequence ID" value="NC_015501.1"/>
</dbReference>
<keyword evidence="2" id="KW-0732">Signal</keyword>
<evidence type="ECO:0000256" key="2">
    <source>
        <dbReference type="SAM" id="SignalP"/>
    </source>
</evidence>
<dbReference type="KEGG" id="pah:Poras_0804"/>
<dbReference type="eggNOG" id="ENOG5031KKX">
    <property type="taxonomic scope" value="Bacteria"/>
</dbReference>
<dbReference type="Pfam" id="PF18935">
    <property type="entry name" value="DUF5683"/>
    <property type="match status" value="1"/>
</dbReference>
<proteinExistence type="predicted"/>
<feature type="region of interest" description="Disordered" evidence="1">
    <location>
        <begin position="61"/>
        <end position="93"/>
    </location>
</feature>
<evidence type="ECO:0000256" key="1">
    <source>
        <dbReference type="SAM" id="MobiDB-lite"/>
    </source>
</evidence>
<dbReference type="OrthoDB" id="9813910at2"/>
<dbReference type="Proteomes" id="UP000006545">
    <property type="component" value="Chromosome"/>
</dbReference>
<feature type="compositionally biased region" description="Polar residues" evidence="1">
    <location>
        <begin position="61"/>
        <end position="72"/>
    </location>
</feature>
<dbReference type="STRING" id="879243.Poras_0804"/>
<evidence type="ECO:0000313" key="5">
    <source>
        <dbReference type="Proteomes" id="UP000006545"/>
    </source>
</evidence>
<dbReference type="InterPro" id="IPR043738">
    <property type="entry name" value="DUF5683"/>
</dbReference>
<feature type="signal peptide" evidence="2">
    <location>
        <begin position="1"/>
        <end position="20"/>
    </location>
</feature>
<organism evidence="4 5">
    <name type="scientific">Porphyromonas asaccharolytica (strain ATCC 25260 / DSM 20707 / BCRC 10618 / CCUG 7834 / JCM 6326 / LMG 13178 / VPI 4198 / B440)</name>
    <name type="common">Bacteroides asaccharolyticus</name>
    <dbReference type="NCBI Taxonomy" id="879243"/>
    <lineage>
        <taxon>Bacteria</taxon>
        <taxon>Pseudomonadati</taxon>
        <taxon>Bacteroidota</taxon>
        <taxon>Bacteroidia</taxon>
        <taxon>Bacteroidales</taxon>
        <taxon>Porphyromonadaceae</taxon>
        <taxon>Porphyromonas</taxon>
    </lineage>
</organism>
<name>F4KK24_PORAD</name>
<reference evidence="5" key="1">
    <citation type="submission" date="2011-04" db="EMBL/GenBank/DDBJ databases">
        <title>The complete genome of Porphyromonas asaccharolytica DSM 20707.</title>
        <authorList>
            <person name="Lucas S."/>
            <person name="Han J."/>
            <person name="Lapidus A."/>
            <person name="Bruce D."/>
            <person name="Goodwin L."/>
            <person name="Pitluck S."/>
            <person name="Peters L."/>
            <person name="Kyrpides N."/>
            <person name="Mavromatis K."/>
            <person name="Ivanova N."/>
            <person name="Ovchinnikova G."/>
            <person name="Pagani I."/>
            <person name="Lu M."/>
            <person name="Detter J.C."/>
            <person name="Tapia R."/>
            <person name="Han C."/>
            <person name="Land M."/>
            <person name="Hauser L."/>
            <person name="Markowitz V."/>
            <person name="Cheng J.-F."/>
            <person name="Hugenholtz P."/>
            <person name="Woyke T."/>
            <person name="Wu D."/>
            <person name="Gronow S."/>
            <person name="Wellnitz S."/>
            <person name="Brambilla E."/>
            <person name="Klenk H.-P."/>
            <person name="Eisen J.A."/>
        </authorList>
    </citation>
    <scope>NUCLEOTIDE SEQUENCE [LARGE SCALE GENOMIC DNA]</scope>
    <source>
        <strain evidence="5">ATCC 25260 / DSM 20707 / VPI 4198</strain>
    </source>
</reference>
<feature type="domain" description="DUF5683" evidence="3">
    <location>
        <begin position="126"/>
        <end position="267"/>
    </location>
</feature>
<dbReference type="AlphaFoldDB" id="F4KK24"/>
<evidence type="ECO:0000313" key="4">
    <source>
        <dbReference type="EMBL" id="AEE12749.1"/>
    </source>
</evidence>
<sequence length="284" mass="30967">MLRTALTRSLLVLVMSCAIACYSGTALHATALVMSQDTTTVAVDTLGTSLSDTLRTKASSEQVSVPTATQAKRQVAGDSTTTATMPASSPEALQRTTAAQVTKQSRGVPFIHKMARWFTRYPNSGVALICSIVPGGGQLYNQRYWKIPIVLSAMTAGVYAITWNQRLYHEYHTAYADLLSENPLDHTSWQAFIPPGADPTKYVSDGNLRSRLERGSKQYKESRDLSIVISAALYLLSALDAYVDAELYYFNVSPQLTIDMGEGLRDKPSGPRPQSVMVGASVRF</sequence>
<feature type="chain" id="PRO_5003316718" description="DUF5683 domain-containing protein" evidence="2">
    <location>
        <begin position="21"/>
        <end position="284"/>
    </location>
</feature>
<keyword evidence="5" id="KW-1185">Reference proteome</keyword>
<gene>
    <name evidence="4" type="ordered locus">Poras_0804</name>
</gene>
<dbReference type="EMBL" id="CP002689">
    <property type="protein sequence ID" value="AEE12749.1"/>
    <property type="molecule type" value="Genomic_DNA"/>
</dbReference>
<evidence type="ECO:0000259" key="3">
    <source>
        <dbReference type="Pfam" id="PF18935"/>
    </source>
</evidence>